<feature type="coiled-coil region" evidence="2">
    <location>
        <begin position="848"/>
        <end position="1008"/>
    </location>
</feature>
<reference evidence="5" key="2">
    <citation type="submission" date="2025-08" db="UniProtKB">
        <authorList>
            <consortium name="Ensembl"/>
        </authorList>
    </citation>
    <scope>IDENTIFICATION</scope>
</reference>
<evidence type="ECO:0000313" key="6">
    <source>
        <dbReference type="Proteomes" id="UP000005207"/>
    </source>
</evidence>
<gene>
    <name evidence="5" type="primary">crocc</name>
</gene>
<feature type="region of interest" description="Disordered" evidence="3">
    <location>
        <begin position="1379"/>
        <end position="1448"/>
    </location>
</feature>
<dbReference type="PANTHER" id="PTHR23159">
    <property type="entry name" value="CENTROSOMAL PROTEIN 2"/>
    <property type="match status" value="1"/>
</dbReference>
<feature type="coiled-coil region" evidence="2">
    <location>
        <begin position="68"/>
        <end position="102"/>
    </location>
</feature>
<evidence type="ECO:0000259" key="4">
    <source>
        <dbReference type="Pfam" id="PF15035"/>
    </source>
</evidence>
<feature type="coiled-coil region" evidence="2">
    <location>
        <begin position="1452"/>
        <end position="1493"/>
    </location>
</feature>
<feature type="region of interest" description="Disordered" evidence="3">
    <location>
        <begin position="604"/>
        <end position="659"/>
    </location>
</feature>
<feature type="coiled-coil region" evidence="2">
    <location>
        <begin position="128"/>
        <end position="269"/>
    </location>
</feature>
<evidence type="ECO:0000256" key="3">
    <source>
        <dbReference type="SAM" id="MobiDB-lite"/>
    </source>
</evidence>
<dbReference type="Ensembl" id="ENSONIT00000051011.1">
    <property type="protein sequence ID" value="ENSONIP00000079766.1"/>
    <property type="gene ID" value="ENSONIG00000018908.2"/>
</dbReference>
<evidence type="ECO:0000313" key="5">
    <source>
        <dbReference type="Ensembl" id="ENSONIP00000079766.1"/>
    </source>
</evidence>
<reference evidence="5" key="3">
    <citation type="submission" date="2025-09" db="UniProtKB">
        <authorList>
            <consortium name="Ensembl"/>
        </authorList>
    </citation>
    <scope>IDENTIFICATION</scope>
</reference>
<feature type="compositionally biased region" description="Basic and acidic residues" evidence="3">
    <location>
        <begin position="528"/>
        <end position="568"/>
    </location>
</feature>
<feature type="coiled-coil region" evidence="2">
    <location>
        <begin position="1179"/>
        <end position="1269"/>
    </location>
</feature>
<feature type="coiled-coil region" evidence="2">
    <location>
        <begin position="1522"/>
        <end position="1600"/>
    </location>
</feature>
<feature type="region of interest" description="Disordered" evidence="3">
    <location>
        <begin position="1789"/>
        <end position="1811"/>
    </location>
</feature>
<sequence length="1912" mass="218121">MFLFPAPAAKQQTTADTVKTLEESVLSEEKRLTVRGPSPDAPPTCLPARVREIVTKNLSDNAGAMSSVMSLQEENRVLQGELARLEDLLAHSRADRDELAIKYGAISERLEQALRFETGDGDHDSPESRSLAQQNVDLRRRLDEEQAAYKRKLTAYQEGQQRQAQLVQKLQAKVLQYKKRCGDLEQALQEKSSELEKNSVDEASSNLEDALIRLEEEQQRSSSLSAVNAMLREQLEQAGLANEALSQDIRRLTADWTKAREELEQKESDWRREEESFHSYFSSEHSRLLTLWRQVVGFKRHVCEMKSATERDLSDMRNELARTSHSAQVSWAGLCATLQSREGGAVLALEQEKGLRVQLEQQLRGRVAEMMSFQSRMDAERSELNVRSGCRAVLHDETDMQMMRTHTETLLDTLRDIAQVNNTHIFTSADFSVGTQMEGLHFNLRLQTVSADGESSSSEADQDNSGALIRDSFPRRPSSPTRPSSLSPLPEAALSALRSAVTNKTLQLQDVRSRLLSAQSSVQQLRKQLSESESAKRDAEQRSQTLQRERDAAQREREAAVRERDRVKQERDTLARFAKLHLQNQHQLLQMDCEKLQMTVASVQRERDHEREEKEAAVQERDRAKAETLRIQKQLDQSESRASAQRGELSAVRETHQQGEVQRQLLEQEKTQLSEALARAESKNTELSLLLNKLQSEDAALRDSLAKMGSMNEGLAQDKAALNTYILKLEEEKAVLQVQKRDAEQEKLTIRDELVRLEQDRLELDSARITLQQSLQDAELSRVGIEAELQSLRAERLMLQEKVTQVTSLGSELSLARGEGQRNEVALEEVGRSQAELARDKAALVVQLTASERENAMLSEELRESLETSLFEVQQQLVQVETRREQLETENQTLRVRCETAAGERRHGEIALAQAEREKQTLSQTLNAAQLEAQQALRKASSEHQEEVERLVSEKEVVRHSLLMEHDVTLRKVRQEMEDQLSRAKREKEELQDEMRTLQHDRDQCLLQAETEKQQALSLKEAEKTVLSERVSSLQAELSAAALETERVAREAAHYKEQEQIRVGALTSEVLELRSQLEDAASARERELHSLQETCTDLRSRADIALKELEQCRAALSAAEESRDQLRRDLLETERRLNQTQDSAESYRREGTELRRGFSDVTKEREALSQSNTYLRETLRSAETERISVKRQCEEKEQKLSVLEENLSSTQKEVTELRSCLREVERSRLEARRELQELRRQLKVLDGEKEQKEREVAELQTRLSLEDASLLSLLSFFVLMQLSVTQKRLLESESGWRSCERELTTQLQEARSCEKKLQDEAKNLSLRAQTAQDSAAHCSLQLSEAQGRLAATESELTRAEATRRDLEFRLSSLQSALTRTLGIGASGRGPRGRSPGGSSTSPGSMSRHHSVSPLRSSLSPPKGSGAVSPERGDTPVPLPQSELDSETVRSGLRDFLQELRDAQKERDDVHCQLGAVQRELEELKVERDSALSRLTQLQYSMQEYQEGKRGLDERLTTTQILLQQQEEAVRRGDRERRALSDRVKDLERALQASETDKKHIQQRATEIRLEVERKRLREALEAAEARATRVELGRRSLEGELQRLKLSLGDREAESQASQERHDSLVKQVQIQTRVALLQREVEMLSQALLKSQEGETLLREKITSFNQTIQEAAALQSSTQGRMAALQKTLSMAEQDRRLLQVRERENKGLQTISVFLRQALRQRSASLAEAQRSAQSAQTERAAVEERLRALQRAVAMLETEKKDAERQAARLEKDKNALRNTLDKVERQKLKSEEGTMRLSAEKSRLDRSLNTTEQELQEAQQQILMLQTQLAEMEQSHSLCESLVRKREEAQREAERLRTSFRDIERTLGTRERAHRHRVKGLEEQVLKLCCVKSFFSLFFTKFTWRHT</sequence>
<keyword evidence="1 2" id="KW-0175">Coiled coil</keyword>
<dbReference type="PANTHER" id="PTHR23159:SF63">
    <property type="entry name" value="CILIARY ROOTLET COILED-COIL, ROOTLETIN FAMILY MEMBER 2"/>
    <property type="match status" value="1"/>
</dbReference>
<organism evidence="5 6">
    <name type="scientific">Oreochromis niloticus</name>
    <name type="common">Nile tilapia</name>
    <name type="synonym">Tilapia nilotica</name>
    <dbReference type="NCBI Taxonomy" id="8128"/>
    <lineage>
        <taxon>Eukaryota</taxon>
        <taxon>Metazoa</taxon>
        <taxon>Chordata</taxon>
        <taxon>Craniata</taxon>
        <taxon>Vertebrata</taxon>
        <taxon>Euteleostomi</taxon>
        <taxon>Actinopterygii</taxon>
        <taxon>Neopterygii</taxon>
        <taxon>Teleostei</taxon>
        <taxon>Neoteleostei</taxon>
        <taxon>Acanthomorphata</taxon>
        <taxon>Ovalentaria</taxon>
        <taxon>Cichlomorphae</taxon>
        <taxon>Cichliformes</taxon>
        <taxon>Cichlidae</taxon>
        <taxon>African cichlids</taxon>
        <taxon>Pseudocrenilabrinae</taxon>
        <taxon>Oreochromini</taxon>
        <taxon>Oreochromis</taxon>
    </lineage>
</organism>
<accession>A0A669F8L4</accession>
<dbReference type="Gene3D" id="1.10.287.1490">
    <property type="match status" value="1"/>
</dbReference>
<dbReference type="Pfam" id="PF15035">
    <property type="entry name" value="Rootletin"/>
    <property type="match status" value="1"/>
</dbReference>
<feature type="region of interest" description="Disordered" evidence="3">
    <location>
        <begin position="527"/>
        <end position="568"/>
    </location>
</feature>
<feature type="coiled-coil region" evidence="2">
    <location>
        <begin position="726"/>
        <end position="802"/>
    </location>
</feature>
<feature type="compositionally biased region" description="Low complexity" evidence="3">
    <location>
        <begin position="1392"/>
        <end position="1420"/>
    </location>
</feature>
<feature type="compositionally biased region" description="Basic and acidic residues" evidence="3">
    <location>
        <begin position="1145"/>
        <end position="1158"/>
    </location>
</feature>
<dbReference type="Proteomes" id="UP000005207">
    <property type="component" value="Linkage group LG5"/>
</dbReference>
<feature type="compositionally biased region" description="Low complexity" evidence="3">
    <location>
        <begin position="475"/>
        <end position="490"/>
    </location>
</feature>
<feature type="domain" description="Rootletin-like coiled-coil" evidence="4">
    <location>
        <begin position="150"/>
        <end position="324"/>
    </location>
</feature>
<feature type="compositionally biased region" description="Polar residues" evidence="3">
    <location>
        <begin position="634"/>
        <end position="643"/>
    </location>
</feature>
<feature type="region of interest" description="Disordered" evidence="3">
    <location>
        <begin position="453"/>
        <end position="490"/>
    </location>
</feature>
<feature type="region of interest" description="Disordered" evidence="3">
    <location>
        <begin position="1133"/>
        <end position="1158"/>
    </location>
</feature>
<protein>
    <recommendedName>
        <fullName evidence="4">Rootletin-like coiled-coil domain-containing protein</fullName>
    </recommendedName>
</protein>
<dbReference type="GeneTree" id="ENSGT00940000164964"/>
<feature type="coiled-coil region" evidence="2">
    <location>
        <begin position="1307"/>
        <end position="1376"/>
    </location>
</feature>
<name>A0A669F8L4_ORENI</name>
<reference evidence="6" key="1">
    <citation type="submission" date="2012-01" db="EMBL/GenBank/DDBJ databases">
        <title>The Genome Sequence of Oreochromis niloticus (Nile Tilapia).</title>
        <authorList>
            <consortium name="Broad Institute Genome Assembly Team"/>
            <consortium name="Broad Institute Sequencing Platform"/>
            <person name="Di Palma F."/>
            <person name="Johnson J."/>
            <person name="Lander E.S."/>
            <person name="Lindblad-Toh K."/>
        </authorList>
    </citation>
    <scope>NUCLEOTIDE SEQUENCE [LARGE SCALE GENOMIC DNA]</scope>
</reference>
<evidence type="ECO:0000256" key="2">
    <source>
        <dbReference type="SAM" id="Coils"/>
    </source>
</evidence>
<evidence type="ECO:0000256" key="1">
    <source>
        <dbReference type="ARBA" id="ARBA00023054"/>
    </source>
</evidence>
<proteinExistence type="predicted"/>
<dbReference type="InterPro" id="IPR055167">
    <property type="entry name" value="Rootletin-like_CC"/>
</dbReference>
<keyword evidence="6" id="KW-1185">Reference proteome</keyword>
<feature type="compositionally biased region" description="Basic and acidic residues" evidence="3">
    <location>
        <begin position="604"/>
        <end position="630"/>
    </location>
</feature>